<evidence type="ECO:0000259" key="7">
    <source>
        <dbReference type="PROSITE" id="PS51194"/>
    </source>
</evidence>
<dbReference type="PROSITE" id="PS51192">
    <property type="entry name" value="HELICASE_ATP_BIND_1"/>
    <property type="match status" value="1"/>
</dbReference>
<protein>
    <submittedName>
        <fullName evidence="8">DISARM system SNF2-like helicase DrmD</fullName>
    </submittedName>
</protein>
<dbReference type="InterPro" id="IPR014001">
    <property type="entry name" value="Helicase_ATP-bd"/>
</dbReference>
<dbReference type="InterPro" id="IPR027417">
    <property type="entry name" value="P-loop_NTPase"/>
</dbReference>
<keyword evidence="2" id="KW-0378">Hydrolase</keyword>
<evidence type="ECO:0000256" key="3">
    <source>
        <dbReference type="ARBA" id="ARBA00022806"/>
    </source>
</evidence>
<dbReference type="InterPro" id="IPR049730">
    <property type="entry name" value="SNF2/RAD54-like_C"/>
</dbReference>
<sequence>MAVVRGRRAMITGVRPFDAEDGRHHLVEVEYSDGIGAETDQLLWEVEPGTDVLEPSALPRVGDTSPMDVREFDAMVRATRWSALTPSLPFSGLDEDRPPLASPLFGAIHPEAYQLVPVLRALEMPRVALMLADAVGLGKTIQAGMILRELMLRRRIRRVLILCPASLRTQWRDEMVDKFALSFEVVDRGETLKLRKELGVDANPWRTHERLITSYHYLKQPDVLEQFRSAAEPGDDGRLRWDLLIVDEAHNLAPAASVSADSDVARMLRLIAPWFEHRVFLTATPHNGHTFSFSGLLEALDPVRFTRKSELGDEDRRRVAHTVIRRLKSEINACYTAANEPPRFSERLVEALPQLRFGAQERDLHLAVRDFQRALKRSLGGASAQDRTAAMFATEVLQKRLLSGPWPFGQSWLALIEGLDQPDHDATAAAVVRLRSVQADDTEDDGERESRQRLAERTVGAWLRPWREKVAAELAHVTELVQAIGVTRVQPGLDPDAHAIAVANQAAQVKVDARMRALEALIDEKLRNDQRWRDDERLVVFTEYLATLDYLRARLHLRYGDGDWLLALYGGMNDVQRDHIKRHFNDPRGPARVLLATDAAGEGLNLQRAARYLLHWDIPWNPGRMEQRNGRLDRHGQERDVHVFHFDSNDDASMRFMAKVLRKRSQTREDRVVTDEIFADAILAHFEHDEDIVQSEQRLERVVSGAQQANAEIVEDLPAGPALPGKDDEARLNSLRSELDLSPESIRETLETAMAIDLGRPRLKPDGQGRDRFVSPVPRLWRELVEQTLREDSSDGAMPALVFDPAHYVQRRSGRPVYVPEPDSRLLHLGDAIYHRVMSTFASFRFPGGPSAATRWIARQGPVPAGADALVLLTVEELAVNELREPCHHWVRTIALPIRGDSLGEPLPERAAARWAASPTPGDRDAARVLWDGVADEVKKHVQRLQRELTAALKARLAAASKVVREQEKKRFERRERELKKAMSDSDQKKLLKERKAEEAKRHQLELYAEHEQAAQRKLVDIDVELALRATHYKVVLELLKAEEERTLKHILPGRYALRGDAHVYPVAVEIRTPGVAA</sequence>
<dbReference type="InterPro" id="IPR038718">
    <property type="entry name" value="SNF2-like_sf"/>
</dbReference>
<dbReference type="Proteomes" id="UP001139031">
    <property type="component" value="Unassembled WGS sequence"/>
</dbReference>
<dbReference type="Pfam" id="PF00271">
    <property type="entry name" value="Helicase_C"/>
    <property type="match status" value="1"/>
</dbReference>
<evidence type="ECO:0000256" key="2">
    <source>
        <dbReference type="ARBA" id="ARBA00022801"/>
    </source>
</evidence>
<feature type="region of interest" description="Disordered" evidence="5">
    <location>
        <begin position="977"/>
        <end position="996"/>
    </location>
</feature>
<evidence type="ECO:0000256" key="1">
    <source>
        <dbReference type="ARBA" id="ARBA00022741"/>
    </source>
</evidence>
<dbReference type="SUPFAM" id="SSF52540">
    <property type="entry name" value="P-loop containing nucleoside triphosphate hydrolases"/>
    <property type="match status" value="2"/>
</dbReference>
<evidence type="ECO:0000313" key="9">
    <source>
        <dbReference type="Proteomes" id="UP001139031"/>
    </source>
</evidence>
<dbReference type="EMBL" id="JAIRAU010000001">
    <property type="protein sequence ID" value="MBZ5708107.1"/>
    <property type="molecule type" value="Genomic_DNA"/>
</dbReference>
<dbReference type="SMART" id="SM00487">
    <property type="entry name" value="DEXDc"/>
    <property type="match status" value="1"/>
</dbReference>
<dbReference type="CDD" id="cd18793">
    <property type="entry name" value="SF2_C_SNF"/>
    <property type="match status" value="1"/>
</dbReference>
<keyword evidence="3" id="KW-0347">Helicase</keyword>
<name>A0ABS7TJ10_9BACT</name>
<dbReference type="Gene3D" id="3.40.50.10810">
    <property type="entry name" value="Tandem AAA-ATPase domain"/>
    <property type="match status" value="1"/>
</dbReference>
<proteinExistence type="predicted"/>
<dbReference type="InterPro" id="IPR000330">
    <property type="entry name" value="SNF2_N"/>
</dbReference>
<dbReference type="Gene3D" id="3.40.50.300">
    <property type="entry name" value="P-loop containing nucleotide triphosphate hydrolases"/>
    <property type="match status" value="1"/>
</dbReference>
<evidence type="ECO:0000313" key="8">
    <source>
        <dbReference type="EMBL" id="MBZ5708107.1"/>
    </source>
</evidence>
<dbReference type="CDD" id="cd18011">
    <property type="entry name" value="DEXDc_RapA"/>
    <property type="match status" value="1"/>
</dbReference>
<accession>A0ABS7TJ10</accession>
<evidence type="ECO:0000256" key="4">
    <source>
        <dbReference type="ARBA" id="ARBA00022840"/>
    </source>
</evidence>
<dbReference type="NCBIfam" id="NF038317">
    <property type="entry name" value="DISARM_DrmD"/>
    <property type="match status" value="1"/>
</dbReference>
<feature type="domain" description="Helicase ATP-binding" evidence="6">
    <location>
        <begin position="120"/>
        <end position="303"/>
    </location>
</feature>
<keyword evidence="4" id="KW-0067">ATP-binding</keyword>
<dbReference type="SMART" id="SM00490">
    <property type="entry name" value="HELICc"/>
    <property type="match status" value="1"/>
</dbReference>
<keyword evidence="1" id="KW-0547">Nucleotide-binding</keyword>
<dbReference type="Pfam" id="PF00176">
    <property type="entry name" value="SNF2-rel_dom"/>
    <property type="match status" value="1"/>
</dbReference>
<organism evidence="8 9">
    <name type="scientific">Nannocystis pusilla</name>
    <dbReference type="NCBI Taxonomy" id="889268"/>
    <lineage>
        <taxon>Bacteria</taxon>
        <taxon>Pseudomonadati</taxon>
        <taxon>Myxococcota</taxon>
        <taxon>Polyangia</taxon>
        <taxon>Nannocystales</taxon>
        <taxon>Nannocystaceae</taxon>
        <taxon>Nannocystis</taxon>
    </lineage>
</organism>
<evidence type="ECO:0000259" key="6">
    <source>
        <dbReference type="PROSITE" id="PS51192"/>
    </source>
</evidence>
<dbReference type="InterPro" id="IPR057342">
    <property type="entry name" value="DEXDc_RapA"/>
</dbReference>
<evidence type="ECO:0000256" key="5">
    <source>
        <dbReference type="SAM" id="MobiDB-lite"/>
    </source>
</evidence>
<dbReference type="PROSITE" id="PS51194">
    <property type="entry name" value="HELICASE_CTER"/>
    <property type="match status" value="1"/>
</dbReference>
<feature type="domain" description="Helicase C-terminal" evidence="7">
    <location>
        <begin position="517"/>
        <end position="680"/>
    </location>
</feature>
<comment type="caution">
    <text evidence="8">The sequence shown here is derived from an EMBL/GenBank/DDBJ whole genome shotgun (WGS) entry which is preliminary data.</text>
</comment>
<dbReference type="PANTHER" id="PTHR10799">
    <property type="entry name" value="SNF2/RAD54 HELICASE FAMILY"/>
    <property type="match status" value="1"/>
</dbReference>
<dbReference type="InterPro" id="IPR001650">
    <property type="entry name" value="Helicase_C-like"/>
</dbReference>
<keyword evidence="9" id="KW-1185">Reference proteome</keyword>
<reference evidence="8" key="1">
    <citation type="submission" date="2021-08" db="EMBL/GenBank/DDBJ databases">
        <authorList>
            <person name="Stevens D.C."/>
        </authorList>
    </citation>
    <scope>NUCLEOTIDE SEQUENCE</scope>
    <source>
        <strain evidence="8">DSM 53165</strain>
    </source>
</reference>
<gene>
    <name evidence="8" type="primary">drmD</name>
    <name evidence="8" type="ORF">K7C98_02480</name>
</gene>